<protein>
    <submittedName>
        <fullName evidence="3">IgA-specific serine endopeptidase autotransporter [Cleaved into: IgA-specific serine endopeptidase (IgA protease)</fullName>
    </submittedName>
</protein>
<evidence type="ECO:0000313" key="4">
    <source>
        <dbReference type="Proteomes" id="UP001642464"/>
    </source>
</evidence>
<feature type="non-terminal residue" evidence="3">
    <location>
        <position position="1"/>
    </location>
</feature>
<name>A0ABP0S2L8_9DINO</name>
<feature type="coiled-coil region" evidence="1">
    <location>
        <begin position="102"/>
        <end position="150"/>
    </location>
</feature>
<organism evidence="3 4">
    <name type="scientific">Durusdinium trenchii</name>
    <dbReference type="NCBI Taxonomy" id="1381693"/>
    <lineage>
        <taxon>Eukaryota</taxon>
        <taxon>Sar</taxon>
        <taxon>Alveolata</taxon>
        <taxon>Dinophyceae</taxon>
        <taxon>Suessiales</taxon>
        <taxon>Symbiodiniaceae</taxon>
        <taxon>Durusdinium</taxon>
    </lineage>
</organism>
<reference evidence="3 4" key="1">
    <citation type="submission" date="2024-02" db="EMBL/GenBank/DDBJ databases">
        <authorList>
            <person name="Chen Y."/>
            <person name="Shah S."/>
            <person name="Dougan E. K."/>
            <person name="Thang M."/>
            <person name="Chan C."/>
        </authorList>
    </citation>
    <scope>NUCLEOTIDE SEQUENCE [LARGE SCALE GENOMIC DNA]</scope>
</reference>
<keyword evidence="4" id="KW-1185">Reference proteome</keyword>
<dbReference type="GO" id="GO:0008233">
    <property type="term" value="F:peptidase activity"/>
    <property type="evidence" value="ECO:0007669"/>
    <property type="project" value="UniProtKB-KW"/>
</dbReference>
<proteinExistence type="predicted"/>
<accession>A0ABP0S2L8</accession>
<dbReference type="Proteomes" id="UP001642464">
    <property type="component" value="Unassembled WGS sequence"/>
</dbReference>
<evidence type="ECO:0000256" key="1">
    <source>
        <dbReference type="SAM" id="Coils"/>
    </source>
</evidence>
<feature type="region of interest" description="Disordered" evidence="2">
    <location>
        <begin position="253"/>
        <end position="278"/>
    </location>
</feature>
<feature type="region of interest" description="Disordered" evidence="2">
    <location>
        <begin position="22"/>
        <end position="55"/>
    </location>
</feature>
<evidence type="ECO:0000313" key="3">
    <source>
        <dbReference type="EMBL" id="CAK9106594.1"/>
    </source>
</evidence>
<feature type="coiled-coil region" evidence="1">
    <location>
        <begin position="196"/>
        <end position="251"/>
    </location>
</feature>
<comment type="caution">
    <text evidence="3">The sequence shown here is derived from an EMBL/GenBank/DDBJ whole genome shotgun (WGS) entry which is preliminary data.</text>
</comment>
<dbReference type="EMBL" id="CAXAMM010042773">
    <property type="protein sequence ID" value="CAK9106594.1"/>
    <property type="molecule type" value="Genomic_DNA"/>
</dbReference>
<gene>
    <name evidence="3" type="ORF">SCF082_LOCUS49649</name>
</gene>
<keyword evidence="1" id="KW-0175">Coiled coil</keyword>
<keyword evidence="3" id="KW-0378">Hydrolase</keyword>
<sequence length="278" mass="30293">EFTPEDKKISMPVPANLFREFDHAARPDAAPERPCTRGGLFMARPPPLESHREPVKATVPDGQGLVASEPVQDQVVLESSGKSVHSAVTLDYAKLAGYGATAKQAADELEQQQKAMQLAQAELASQEAALKKANEELERQKAAVERATEIARQWTELAKKNNIRSSPVTVLPTQALECAEADEIARQQEALERANAEDLARQQEALERAKAEELARQQVASQTAEELDRQLEELERTKAELAKAQEIAFQETQLASPQASGAKDARALAVPETGTLSL</sequence>
<keyword evidence="3" id="KW-0645">Protease</keyword>
<evidence type="ECO:0000256" key="2">
    <source>
        <dbReference type="SAM" id="MobiDB-lite"/>
    </source>
</evidence>
<feature type="compositionally biased region" description="Basic and acidic residues" evidence="2">
    <location>
        <begin position="22"/>
        <end position="35"/>
    </location>
</feature>
<feature type="non-terminal residue" evidence="3">
    <location>
        <position position="278"/>
    </location>
</feature>
<dbReference type="GO" id="GO:0006508">
    <property type="term" value="P:proteolysis"/>
    <property type="evidence" value="ECO:0007669"/>
    <property type="project" value="UniProtKB-KW"/>
</dbReference>